<proteinExistence type="predicted"/>
<name>A0ABN3I6T6_9ACTN</name>
<organism evidence="2 3">
    <name type="scientific">Dactylosporangium salmoneum</name>
    <dbReference type="NCBI Taxonomy" id="53361"/>
    <lineage>
        <taxon>Bacteria</taxon>
        <taxon>Bacillati</taxon>
        <taxon>Actinomycetota</taxon>
        <taxon>Actinomycetes</taxon>
        <taxon>Micromonosporales</taxon>
        <taxon>Micromonosporaceae</taxon>
        <taxon>Dactylosporangium</taxon>
    </lineage>
</organism>
<evidence type="ECO:0000313" key="2">
    <source>
        <dbReference type="EMBL" id="GAA2396286.1"/>
    </source>
</evidence>
<dbReference type="Proteomes" id="UP001501444">
    <property type="component" value="Unassembled WGS sequence"/>
</dbReference>
<dbReference type="EMBL" id="BAAARV010000145">
    <property type="protein sequence ID" value="GAA2396286.1"/>
    <property type="molecule type" value="Genomic_DNA"/>
</dbReference>
<sequence length="72" mass="7633">MRHCGGGPIFEYVKDTGTTKNAKSTQKGNGTMTGHRESRLAALAARRRAVLSAGVSSWLLSGLAESSGRLRD</sequence>
<feature type="compositionally biased region" description="Polar residues" evidence="1">
    <location>
        <begin position="16"/>
        <end position="32"/>
    </location>
</feature>
<comment type="caution">
    <text evidence="2">The sequence shown here is derived from an EMBL/GenBank/DDBJ whole genome shotgun (WGS) entry which is preliminary data.</text>
</comment>
<protein>
    <submittedName>
        <fullName evidence="2">Uncharacterized protein</fullName>
    </submittedName>
</protein>
<reference evidence="2 3" key="1">
    <citation type="journal article" date="2019" name="Int. J. Syst. Evol. Microbiol.">
        <title>The Global Catalogue of Microorganisms (GCM) 10K type strain sequencing project: providing services to taxonomists for standard genome sequencing and annotation.</title>
        <authorList>
            <consortium name="The Broad Institute Genomics Platform"/>
            <consortium name="The Broad Institute Genome Sequencing Center for Infectious Disease"/>
            <person name="Wu L."/>
            <person name="Ma J."/>
        </authorList>
    </citation>
    <scope>NUCLEOTIDE SEQUENCE [LARGE SCALE GENOMIC DNA]</scope>
    <source>
        <strain evidence="2 3">JCM 3272</strain>
    </source>
</reference>
<evidence type="ECO:0000313" key="3">
    <source>
        <dbReference type="Proteomes" id="UP001501444"/>
    </source>
</evidence>
<evidence type="ECO:0000256" key="1">
    <source>
        <dbReference type="SAM" id="MobiDB-lite"/>
    </source>
</evidence>
<keyword evidence="3" id="KW-1185">Reference proteome</keyword>
<accession>A0ABN3I6T6</accession>
<feature type="region of interest" description="Disordered" evidence="1">
    <location>
        <begin position="16"/>
        <end position="35"/>
    </location>
</feature>
<gene>
    <name evidence="2" type="ORF">GCM10010170_111950</name>
</gene>